<sequence length="473" mass="50549">MSALSTVAILGGGFSGAALAVHMARLSAVPLDIRIVEPRPQVGGGLAYSTADPDHRVNGPIDILVLFGDDPGHFGRWYDASGERAGDPDALAQTGQLYCRRSSFGRYMRDLVDVHAAGNASGSTIAHVADRAVDVIPAGDGYRVALESGGAFAADRVFLTVAHEQPAIPGPFRALARHDGFVADPWAAEALARLPDDGDVLILGSALTTADVAATLLRSGRRARITVISRRGLRPREQGVLPPAAERLAKMALKPPGFIRRHGIPDRARISLRRAREEIAELEARGEGWQSAFDDLRDAAPLLWRNLSDHERRRTLRHLRAFYDVHRFRIAPQIAAILRRAEADGRLAFLRARVEAVNAEGGQLAIRYRPRGGDAASSLRVRGVVNCTGPNADIGASGNPLIAALAARGLIRPDPSGAGVDIDDECRAVDRSGTPSDRLRVIGPLTRGHFGDLVAIPHINTQILGVLGALPAR</sequence>
<gene>
    <name evidence="2" type="ORF">OCH7691_02037</name>
</gene>
<dbReference type="AlphaFoldDB" id="A0A1Y5ST78"/>
<dbReference type="SUPFAM" id="SSF51905">
    <property type="entry name" value="FAD/NAD(P)-binding domain"/>
    <property type="match status" value="2"/>
</dbReference>
<name>A0A1Y5ST78_9PROT</name>
<dbReference type="InterPro" id="IPR052189">
    <property type="entry name" value="L-asp_N-monooxygenase_NS-form"/>
</dbReference>
<evidence type="ECO:0000259" key="1">
    <source>
        <dbReference type="Pfam" id="PF13454"/>
    </source>
</evidence>
<dbReference type="PANTHER" id="PTHR40254:SF1">
    <property type="entry name" value="BLR0577 PROTEIN"/>
    <property type="match status" value="1"/>
</dbReference>
<accession>A0A1Y5ST78</accession>
<dbReference type="Gene3D" id="3.50.50.60">
    <property type="entry name" value="FAD/NAD(P)-binding domain"/>
    <property type="match status" value="1"/>
</dbReference>
<reference evidence="2 3" key="1">
    <citation type="submission" date="2017-03" db="EMBL/GenBank/DDBJ databases">
        <authorList>
            <person name="Afonso C.L."/>
            <person name="Miller P.J."/>
            <person name="Scott M.A."/>
            <person name="Spackman E."/>
            <person name="Goraichik I."/>
            <person name="Dimitrov K.M."/>
            <person name="Suarez D.L."/>
            <person name="Swayne D.E."/>
        </authorList>
    </citation>
    <scope>NUCLEOTIDE SEQUENCE [LARGE SCALE GENOMIC DNA]</scope>
    <source>
        <strain evidence="2 3">CECT 7691</strain>
    </source>
</reference>
<dbReference type="InterPro" id="IPR036188">
    <property type="entry name" value="FAD/NAD-bd_sf"/>
</dbReference>
<dbReference type="RefSeq" id="WP_085883240.1">
    <property type="nucleotide sequence ID" value="NZ_FWFR01000001.1"/>
</dbReference>
<proteinExistence type="predicted"/>
<dbReference type="OrthoDB" id="101972at2"/>
<dbReference type="Pfam" id="PF13454">
    <property type="entry name" value="NAD_binding_9"/>
    <property type="match status" value="1"/>
</dbReference>
<organism evidence="2 3">
    <name type="scientific">Oceanibacterium hippocampi</name>
    <dbReference type="NCBI Taxonomy" id="745714"/>
    <lineage>
        <taxon>Bacteria</taxon>
        <taxon>Pseudomonadati</taxon>
        <taxon>Pseudomonadota</taxon>
        <taxon>Alphaproteobacteria</taxon>
        <taxon>Sneathiellales</taxon>
        <taxon>Sneathiellaceae</taxon>
        <taxon>Oceanibacterium</taxon>
    </lineage>
</organism>
<evidence type="ECO:0000313" key="3">
    <source>
        <dbReference type="Proteomes" id="UP000193200"/>
    </source>
</evidence>
<dbReference type="InParanoid" id="A0A1Y5ST78"/>
<keyword evidence="3" id="KW-1185">Reference proteome</keyword>
<dbReference type="PANTHER" id="PTHR40254">
    <property type="entry name" value="BLR0577 PROTEIN"/>
    <property type="match status" value="1"/>
</dbReference>
<dbReference type="Proteomes" id="UP000193200">
    <property type="component" value="Unassembled WGS sequence"/>
</dbReference>
<dbReference type="EMBL" id="FWFR01000001">
    <property type="protein sequence ID" value="SLN47266.1"/>
    <property type="molecule type" value="Genomic_DNA"/>
</dbReference>
<dbReference type="InterPro" id="IPR038732">
    <property type="entry name" value="HpyO/CreE_NAD-binding"/>
</dbReference>
<protein>
    <recommendedName>
        <fullName evidence="1">FAD-dependent urate hydroxylase HpyO/Asp monooxygenase CreE-like FAD/NAD(P)-binding domain-containing protein</fullName>
    </recommendedName>
</protein>
<feature type="domain" description="FAD-dependent urate hydroxylase HpyO/Asp monooxygenase CreE-like FAD/NAD(P)-binding" evidence="1">
    <location>
        <begin position="8"/>
        <end position="163"/>
    </location>
</feature>
<evidence type="ECO:0000313" key="2">
    <source>
        <dbReference type="EMBL" id="SLN47266.1"/>
    </source>
</evidence>